<dbReference type="RefSeq" id="WP_049966722.1">
    <property type="nucleotide sequence ID" value="NZ_CP101873.1"/>
</dbReference>
<keyword evidence="4" id="KW-1185">Reference proteome</keyword>
<accession>A0AAF0PEQ8</accession>
<evidence type="ECO:0000256" key="1">
    <source>
        <dbReference type="SAM" id="Phobius"/>
    </source>
</evidence>
<keyword evidence="1" id="KW-1133">Transmembrane helix</keyword>
<keyword evidence="1" id="KW-0812">Transmembrane</keyword>
<dbReference type="Proteomes" id="UP001224926">
    <property type="component" value="Chromosome"/>
</dbReference>
<reference evidence="3 4" key="1">
    <citation type="submission" date="2022-07" db="EMBL/GenBank/DDBJ databases">
        <title>Two temperate virus in Haloterrigena jeotgali A29.</title>
        <authorList>
            <person name="Deng X."/>
        </authorList>
    </citation>
    <scope>NUCLEOTIDE SEQUENCE [LARGE SCALE GENOMIC DNA]</scope>
    <source>
        <strain evidence="3 4">A29</strain>
    </source>
</reference>
<keyword evidence="1" id="KW-0472">Membrane</keyword>
<feature type="transmembrane region" description="Helical" evidence="1">
    <location>
        <begin position="7"/>
        <end position="28"/>
    </location>
</feature>
<dbReference type="EMBL" id="CP101873">
    <property type="protein sequence ID" value="WMT07507.1"/>
    <property type="molecule type" value="Genomic_DNA"/>
</dbReference>
<feature type="transmembrane region" description="Helical" evidence="1">
    <location>
        <begin position="34"/>
        <end position="53"/>
    </location>
</feature>
<protein>
    <submittedName>
        <fullName evidence="3">Uncharacterized protein</fullName>
    </submittedName>
</protein>
<evidence type="ECO:0000313" key="3">
    <source>
        <dbReference type="EMBL" id="WMT08139.1"/>
    </source>
</evidence>
<organism evidence="3 4">
    <name type="scientific">Natrinema thermotolerans</name>
    <dbReference type="NCBI Taxonomy" id="121872"/>
    <lineage>
        <taxon>Archaea</taxon>
        <taxon>Methanobacteriati</taxon>
        <taxon>Methanobacteriota</taxon>
        <taxon>Stenosarchaea group</taxon>
        <taxon>Halobacteria</taxon>
        <taxon>Halobacteriales</taxon>
        <taxon>Natrialbaceae</taxon>
        <taxon>Natrinema</taxon>
    </lineage>
</organism>
<sequence>MDRRKRTIVGTLWIGVAIVMATTLEIGVPTSASAVARLFVVAVALFLAAIYAFDPWNVVSDPFRQE</sequence>
<dbReference type="GeneID" id="39864603"/>
<gene>
    <name evidence="3" type="ORF">NP511_00545</name>
    <name evidence="2" type="ORF">NP511_19260</name>
</gene>
<dbReference type="GeneID" id="84216126"/>
<name>A0AAF0PEQ8_9EURY</name>
<proteinExistence type="predicted"/>
<evidence type="ECO:0000313" key="2">
    <source>
        <dbReference type="EMBL" id="WMT07507.1"/>
    </source>
</evidence>
<dbReference type="EMBL" id="CP101873">
    <property type="protein sequence ID" value="WMT08139.1"/>
    <property type="molecule type" value="Genomic_DNA"/>
</dbReference>
<evidence type="ECO:0000313" key="4">
    <source>
        <dbReference type="Proteomes" id="UP001224926"/>
    </source>
</evidence>
<dbReference type="AlphaFoldDB" id="A0AAF0PEQ8"/>